<name>A0A6B9G3Z9_9HYPH</name>
<gene>
    <name evidence="2" type="ORF">MMSR116_19695</name>
</gene>
<feature type="signal peptide" evidence="1">
    <location>
        <begin position="1"/>
        <end position="24"/>
    </location>
</feature>
<dbReference type="RefSeq" id="WP_010685896.1">
    <property type="nucleotide sequence ID" value="NZ_CP043538.1"/>
</dbReference>
<dbReference type="AlphaFoldDB" id="A0A6B9G3Z9"/>
<dbReference type="OrthoDB" id="8021190at2"/>
<keyword evidence="1" id="KW-0732">Signal</keyword>
<sequence>MMIRLKAAGLAGAAVLVATFAAQAASDPGETKVAEAGTQVHPASADRDDDATCSRARRRLWIEGEGWVVRRITTCR</sequence>
<dbReference type="EMBL" id="CP043538">
    <property type="protein sequence ID" value="QGY06254.1"/>
    <property type="molecule type" value="Genomic_DNA"/>
</dbReference>
<evidence type="ECO:0000313" key="3">
    <source>
        <dbReference type="Proteomes" id="UP000012488"/>
    </source>
</evidence>
<protein>
    <submittedName>
        <fullName evidence="2">Uncharacterized protein</fullName>
    </submittedName>
</protein>
<dbReference type="Proteomes" id="UP000012488">
    <property type="component" value="Chromosome"/>
</dbReference>
<reference evidence="2 3" key="2">
    <citation type="journal article" date="2013" name="Genome Announc.">
        <title>Draft Genome Sequence of Methylobacterium mesophilicum Strain SR1.6/6, Isolated from Citrus sinensis.</title>
        <authorList>
            <person name="Marinho Almeida D."/>
            <person name="Dini-Andreote F."/>
            <person name="Camargo Neves A.A."/>
            <person name="Juca Ramos R.T."/>
            <person name="Andreote F.D."/>
            <person name="Carneiro A.R."/>
            <person name="Oliveira de Souza Lima A."/>
            <person name="Caracciolo Gomes de Sa P.H."/>
            <person name="Ribeiro Barbosa M.S."/>
            <person name="Araujo W.L."/>
            <person name="Silva A."/>
        </authorList>
    </citation>
    <scope>NUCLEOTIDE SEQUENCE [LARGE SCALE GENOMIC DNA]</scope>
    <source>
        <strain evidence="2 3">SR1.6/6</strain>
    </source>
</reference>
<feature type="chain" id="PRO_5025438053" evidence="1">
    <location>
        <begin position="25"/>
        <end position="76"/>
    </location>
</feature>
<reference evidence="2 3" key="1">
    <citation type="journal article" date="2012" name="Genet. Mol. Biol.">
        <title>Analysis of 16S rRNA and mxaF genes revealing insights into Methylobacterium niche-specific plant association.</title>
        <authorList>
            <person name="Dourado M.N."/>
            <person name="Andreote F.D."/>
            <person name="Dini-Andreote F."/>
            <person name="Conti R."/>
            <person name="Araujo J.M."/>
            <person name="Araujo W.L."/>
        </authorList>
    </citation>
    <scope>NUCLEOTIDE SEQUENCE [LARGE SCALE GENOMIC DNA]</scope>
    <source>
        <strain evidence="2 3">SR1.6/6</strain>
    </source>
</reference>
<accession>A0A6B9G3Z9</accession>
<proteinExistence type="predicted"/>
<evidence type="ECO:0000256" key="1">
    <source>
        <dbReference type="SAM" id="SignalP"/>
    </source>
</evidence>
<dbReference type="KEGG" id="mmes:MMSR116_19695"/>
<organism evidence="2 3">
    <name type="scientific">Methylobacterium mesophilicum SR1.6/6</name>
    <dbReference type="NCBI Taxonomy" id="908290"/>
    <lineage>
        <taxon>Bacteria</taxon>
        <taxon>Pseudomonadati</taxon>
        <taxon>Pseudomonadota</taxon>
        <taxon>Alphaproteobacteria</taxon>
        <taxon>Hyphomicrobiales</taxon>
        <taxon>Methylobacteriaceae</taxon>
        <taxon>Methylobacterium</taxon>
    </lineage>
</organism>
<evidence type="ECO:0000313" key="2">
    <source>
        <dbReference type="EMBL" id="QGY06254.1"/>
    </source>
</evidence>